<comment type="pathway">
    <text evidence="2">Protein modification; protein sumoylation.</text>
</comment>
<dbReference type="GO" id="GO:0030915">
    <property type="term" value="C:Smc5-Smc6 complex"/>
    <property type="evidence" value="ECO:0000318"/>
    <property type="project" value="GO_Central"/>
</dbReference>
<dbReference type="EMBL" id="CM000881">
    <property type="protein sequence ID" value="KQK04885.1"/>
    <property type="molecule type" value="Genomic_DNA"/>
</dbReference>
<evidence type="ECO:0000313" key="15">
    <source>
        <dbReference type="Proteomes" id="UP000008810"/>
    </source>
</evidence>
<dbReference type="Gramene" id="PNT70711">
    <property type="protein sequence ID" value="PNT70711"/>
    <property type="gene ID" value="BRADI_2g16600v3"/>
</dbReference>
<dbReference type="Gramene" id="KQK04885">
    <property type="protein sequence ID" value="KQK04885"/>
    <property type="gene ID" value="BRADI_2g16600v3"/>
</dbReference>
<evidence type="ECO:0000256" key="7">
    <source>
        <dbReference type="ARBA" id="ARBA00022786"/>
    </source>
</evidence>
<dbReference type="HOGENOM" id="CLU_099247_0_0_1"/>
<dbReference type="EnsemblPlants" id="PNT70711">
    <property type="protein sequence ID" value="PNT70711"/>
    <property type="gene ID" value="BRADI_2g16600v3"/>
</dbReference>
<feature type="compositionally biased region" description="Acidic residues" evidence="11">
    <location>
        <begin position="232"/>
        <end position="254"/>
    </location>
</feature>
<reference evidence="14" key="3">
    <citation type="submission" date="2018-08" db="UniProtKB">
        <authorList>
            <consortium name="EnsemblPlants"/>
        </authorList>
    </citation>
    <scope>IDENTIFICATION</scope>
    <source>
        <strain evidence="14">cv. Bd21</strain>
    </source>
</reference>
<evidence type="ECO:0000256" key="6">
    <source>
        <dbReference type="ARBA" id="ARBA00022771"/>
    </source>
</evidence>
<dbReference type="STRING" id="15368.I1HGF3"/>
<comment type="similarity">
    <text evidence="3">Belongs to the NSE2 family.</text>
</comment>
<dbReference type="PANTHER" id="PTHR21330:SF1">
    <property type="entry name" value="E3 SUMO-PROTEIN LIGASE NSE2"/>
    <property type="match status" value="1"/>
</dbReference>
<dbReference type="UniPathway" id="UPA00886"/>
<gene>
    <name evidence="14" type="primary">LOC100823460</name>
    <name evidence="13" type="ORF">BRADI_2g16600v3</name>
</gene>
<keyword evidence="7" id="KW-0833">Ubl conjugation pathway</keyword>
<keyword evidence="6 10" id="KW-0863">Zinc-finger</keyword>
<dbReference type="GO" id="GO:0061665">
    <property type="term" value="F:SUMO ligase activity"/>
    <property type="evidence" value="ECO:0000318"/>
    <property type="project" value="GO_Central"/>
</dbReference>
<dbReference type="GO" id="GO:0005634">
    <property type="term" value="C:nucleus"/>
    <property type="evidence" value="ECO:0000318"/>
    <property type="project" value="GO_Central"/>
</dbReference>
<dbReference type="GO" id="GO:0000724">
    <property type="term" value="P:double-strand break repair via homologous recombination"/>
    <property type="evidence" value="ECO:0000318"/>
    <property type="project" value="GO_Central"/>
</dbReference>
<dbReference type="PANTHER" id="PTHR21330">
    <property type="entry name" value="E3 SUMO-PROTEIN LIGASE NSE2"/>
    <property type="match status" value="1"/>
</dbReference>
<dbReference type="EMBL" id="CM000881">
    <property type="protein sequence ID" value="PNT70711.1"/>
    <property type="molecule type" value="Genomic_DNA"/>
</dbReference>
<organism evidence="13">
    <name type="scientific">Brachypodium distachyon</name>
    <name type="common">Purple false brome</name>
    <name type="synonym">Trachynia distachya</name>
    <dbReference type="NCBI Taxonomy" id="15368"/>
    <lineage>
        <taxon>Eukaryota</taxon>
        <taxon>Viridiplantae</taxon>
        <taxon>Streptophyta</taxon>
        <taxon>Embryophyta</taxon>
        <taxon>Tracheophyta</taxon>
        <taxon>Spermatophyta</taxon>
        <taxon>Magnoliopsida</taxon>
        <taxon>Liliopsida</taxon>
        <taxon>Poales</taxon>
        <taxon>Poaceae</taxon>
        <taxon>BOP clade</taxon>
        <taxon>Pooideae</taxon>
        <taxon>Stipodae</taxon>
        <taxon>Brachypodieae</taxon>
        <taxon>Brachypodium</taxon>
    </lineage>
</organism>
<comment type="subcellular location">
    <subcellularLocation>
        <location evidence="1">Nucleus</location>
    </subcellularLocation>
</comment>
<evidence type="ECO:0000256" key="1">
    <source>
        <dbReference type="ARBA" id="ARBA00004123"/>
    </source>
</evidence>
<dbReference type="Pfam" id="PF11789">
    <property type="entry name" value="zf-Nse"/>
    <property type="match status" value="1"/>
</dbReference>
<keyword evidence="9" id="KW-0539">Nucleus</keyword>
<dbReference type="InterPro" id="IPR004181">
    <property type="entry name" value="Znf_MIZ"/>
</dbReference>
<dbReference type="GeneID" id="100823460"/>
<evidence type="ECO:0000256" key="9">
    <source>
        <dbReference type="ARBA" id="ARBA00023242"/>
    </source>
</evidence>
<dbReference type="RefSeq" id="XP_003567901.1">
    <property type="nucleotide sequence ID" value="XM_003567853.4"/>
</dbReference>
<dbReference type="AlphaFoldDB" id="I1HGF3"/>
<proteinExistence type="inferred from homology"/>
<dbReference type="InterPro" id="IPR026846">
    <property type="entry name" value="Nse2(Mms21)"/>
</dbReference>
<keyword evidence="5" id="KW-0479">Metal-binding</keyword>
<dbReference type="Gene3D" id="3.30.40.10">
    <property type="entry name" value="Zinc/RING finger domain, C3HC4 (zinc finger)"/>
    <property type="match status" value="1"/>
</dbReference>
<dbReference type="KEGG" id="bdi:100823460"/>
<keyword evidence="15" id="KW-1185">Reference proteome</keyword>
<dbReference type="GO" id="GO:0016925">
    <property type="term" value="P:protein sumoylation"/>
    <property type="evidence" value="ECO:0000318"/>
    <property type="project" value="GO_Central"/>
</dbReference>
<name>I1HGF3_BRADI</name>
<evidence type="ECO:0000256" key="8">
    <source>
        <dbReference type="ARBA" id="ARBA00022833"/>
    </source>
</evidence>
<dbReference type="EMBL" id="CM000881">
    <property type="protein sequence ID" value="KQK04886.1"/>
    <property type="molecule type" value="Genomic_DNA"/>
</dbReference>
<evidence type="ECO:0000256" key="11">
    <source>
        <dbReference type="SAM" id="MobiDB-lite"/>
    </source>
</evidence>
<dbReference type="eggNOG" id="KOG2979">
    <property type="taxonomic scope" value="Eukaryota"/>
</dbReference>
<dbReference type="EnsemblPlants" id="KQK04886">
    <property type="protein sequence ID" value="KQK04886"/>
    <property type="gene ID" value="BRADI_2g16600v3"/>
</dbReference>
<reference evidence="13" key="2">
    <citation type="submission" date="2017-06" db="EMBL/GenBank/DDBJ databases">
        <title>WGS assembly of Brachypodium distachyon.</title>
        <authorList>
            <consortium name="The International Brachypodium Initiative"/>
            <person name="Lucas S."/>
            <person name="Harmon-Smith M."/>
            <person name="Lail K."/>
            <person name="Tice H."/>
            <person name="Grimwood J."/>
            <person name="Bruce D."/>
            <person name="Barry K."/>
            <person name="Shu S."/>
            <person name="Lindquist E."/>
            <person name="Wang M."/>
            <person name="Pitluck S."/>
            <person name="Vogel J.P."/>
            <person name="Garvin D.F."/>
            <person name="Mockler T.C."/>
            <person name="Schmutz J."/>
            <person name="Rokhsar D."/>
            <person name="Bevan M.W."/>
        </authorList>
    </citation>
    <scope>NUCLEOTIDE SEQUENCE</scope>
    <source>
        <strain evidence="13">Bd21</strain>
    </source>
</reference>
<protein>
    <recommendedName>
        <fullName evidence="12">SP-RING-type domain-containing protein</fullName>
    </recommendedName>
</protein>
<dbReference type="EnsemblPlants" id="KQK04885">
    <property type="protein sequence ID" value="KQK04885"/>
    <property type="gene ID" value="BRADI_2g16600v3"/>
</dbReference>
<accession>I1HGF3</accession>
<evidence type="ECO:0000313" key="14">
    <source>
        <dbReference type="EnsemblPlants" id="KQK04885"/>
    </source>
</evidence>
<evidence type="ECO:0000259" key="12">
    <source>
        <dbReference type="PROSITE" id="PS51044"/>
    </source>
</evidence>
<dbReference type="PROSITE" id="PS51044">
    <property type="entry name" value="ZF_SP_RING"/>
    <property type="match status" value="1"/>
</dbReference>
<sequence length="254" mass="28418">MSSAAMKLANAADASSEEAQSLIADMRKAVNTMRSIAVEFEKANMSDKVKEVEKEMLELLASYEDCAFLAEAVKAVPQIYQPSDQPTDFKRLIEAEVTKIKGNSRVSGHCQQLVRQFREAVWDVHHAGQPMPGDEQEELVMTSTQRNVLNIKCPITMKPIIELTDPVRCTECRHIYDKNPIMSYIRNNKPPRCPIAGCPKMLHTGNVVCDSMLRVEIDEFRSSGAADSIASDVEDISDLNDDEEEPMDEDSDHL</sequence>
<keyword evidence="8" id="KW-0862">Zinc</keyword>
<evidence type="ECO:0000256" key="2">
    <source>
        <dbReference type="ARBA" id="ARBA00004718"/>
    </source>
</evidence>
<dbReference type="OrthoDB" id="26899at2759"/>
<reference evidence="13 14" key="1">
    <citation type="journal article" date="2010" name="Nature">
        <title>Genome sequencing and analysis of the model grass Brachypodium distachyon.</title>
        <authorList>
            <consortium name="International Brachypodium Initiative"/>
        </authorList>
    </citation>
    <scope>NUCLEOTIDE SEQUENCE [LARGE SCALE GENOMIC DNA]</scope>
    <source>
        <strain evidence="13 14">Bd21</strain>
    </source>
</reference>
<dbReference type="InterPro" id="IPR013083">
    <property type="entry name" value="Znf_RING/FYVE/PHD"/>
</dbReference>
<evidence type="ECO:0000256" key="3">
    <source>
        <dbReference type="ARBA" id="ARBA00008212"/>
    </source>
</evidence>
<evidence type="ECO:0000256" key="10">
    <source>
        <dbReference type="PROSITE-ProRule" id="PRU00452"/>
    </source>
</evidence>
<dbReference type="SUPFAM" id="SSF57850">
    <property type="entry name" value="RING/U-box"/>
    <property type="match status" value="1"/>
</dbReference>
<dbReference type="Proteomes" id="UP000008810">
    <property type="component" value="Chromosome 2"/>
</dbReference>
<dbReference type="ExpressionAtlas" id="I1HGF3">
    <property type="expression patterns" value="baseline and differential"/>
</dbReference>
<feature type="region of interest" description="Disordered" evidence="11">
    <location>
        <begin position="224"/>
        <end position="254"/>
    </location>
</feature>
<evidence type="ECO:0000256" key="5">
    <source>
        <dbReference type="ARBA" id="ARBA00022723"/>
    </source>
</evidence>
<evidence type="ECO:0000313" key="13">
    <source>
        <dbReference type="EMBL" id="KQK04885.1"/>
    </source>
</evidence>
<dbReference type="CDD" id="cd16651">
    <property type="entry name" value="SPL-RING_NSE2"/>
    <property type="match status" value="1"/>
</dbReference>
<dbReference type="GO" id="GO:0008270">
    <property type="term" value="F:zinc ion binding"/>
    <property type="evidence" value="ECO:0007669"/>
    <property type="project" value="UniProtKB-KW"/>
</dbReference>
<dbReference type="OMA" id="VECKHIY"/>
<keyword evidence="4" id="KW-0808">Transferase</keyword>
<dbReference type="Gramene" id="KQK04886">
    <property type="protein sequence ID" value="KQK04886"/>
    <property type="gene ID" value="BRADI_2g16600v3"/>
</dbReference>
<feature type="domain" description="SP-RING-type" evidence="12">
    <location>
        <begin position="135"/>
        <end position="222"/>
    </location>
</feature>
<evidence type="ECO:0000256" key="4">
    <source>
        <dbReference type="ARBA" id="ARBA00022679"/>
    </source>
</evidence>